<dbReference type="PANTHER" id="PTHR31286:SF180">
    <property type="entry name" value="OS10G0362600 PROTEIN"/>
    <property type="match status" value="1"/>
</dbReference>
<proteinExistence type="predicted"/>
<dbReference type="OrthoDB" id="1939300at2759"/>
<comment type="caution">
    <text evidence="1">The sequence shown here is derived from an EMBL/GenBank/DDBJ whole genome shotgun (WGS) entry which is preliminary data.</text>
</comment>
<dbReference type="Proteomes" id="UP000245207">
    <property type="component" value="Unassembled WGS sequence"/>
</dbReference>
<sequence>MENDGGIINHTSNAVTEPHVSVDVSSSDNCDDVRSVDNIESVGTELHVNNRVGKADYARVLVEFDVKKGFKEKIVIQYRNKENEVKGSKTVNIEYLWKPEICSHYSVFGHDVKKCSKRPRTAEELEKK</sequence>
<evidence type="ECO:0000313" key="1">
    <source>
        <dbReference type="EMBL" id="PWA54043.1"/>
    </source>
</evidence>
<keyword evidence="2" id="KW-1185">Reference proteome</keyword>
<dbReference type="AlphaFoldDB" id="A0A2U1LYG4"/>
<evidence type="ECO:0008006" key="3">
    <source>
        <dbReference type="Google" id="ProtNLM"/>
    </source>
</evidence>
<reference evidence="1 2" key="1">
    <citation type="journal article" date="2018" name="Mol. Plant">
        <title>The genome of Artemisia annua provides insight into the evolution of Asteraceae family and artemisinin biosynthesis.</title>
        <authorList>
            <person name="Shen Q."/>
            <person name="Zhang L."/>
            <person name="Liao Z."/>
            <person name="Wang S."/>
            <person name="Yan T."/>
            <person name="Shi P."/>
            <person name="Liu M."/>
            <person name="Fu X."/>
            <person name="Pan Q."/>
            <person name="Wang Y."/>
            <person name="Lv Z."/>
            <person name="Lu X."/>
            <person name="Zhang F."/>
            <person name="Jiang W."/>
            <person name="Ma Y."/>
            <person name="Chen M."/>
            <person name="Hao X."/>
            <person name="Li L."/>
            <person name="Tang Y."/>
            <person name="Lv G."/>
            <person name="Zhou Y."/>
            <person name="Sun X."/>
            <person name="Brodelius P.E."/>
            <person name="Rose J.K.C."/>
            <person name="Tang K."/>
        </authorList>
    </citation>
    <scope>NUCLEOTIDE SEQUENCE [LARGE SCALE GENOMIC DNA]</scope>
    <source>
        <strain evidence="2">cv. Huhao1</strain>
        <tissue evidence="1">Leaf</tissue>
    </source>
</reference>
<gene>
    <name evidence="1" type="ORF">CTI12_AA439110</name>
</gene>
<evidence type="ECO:0000313" key="2">
    <source>
        <dbReference type="Proteomes" id="UP000245207"/>
    </source>
</evidence>
<dbReference type="EMBL" id="PKPP01007216">
    <property type="protein sequence ID" value="PWA54043.1"/>
    <property type="molecule type" value="Genomic_DNA"/>
</dbReference>
<protein>
    <recommendedName>
        <fullName evidence="3">Zinc knuckle CX2CX4HX4C</fullName>
    </recommendedName>
</protein>
<organism evidence="1 2">
    <name type="scientific">Artemisia annua</name>
    <name type="common">Sweet wormwood</name>
    <dbReference type="NCBI Taxonomy" id="35608"/>
    <lineage>
        <taxon>Eukaryota</taxon>
        <taxon>Viridiplantae</taxon>
        <taxon>Streptophyta</taxon>
        <taxon>Embryophyta</taxon>
        <taxon>Tracheophyta</taxon>
        <taxon>Spermatophyta</taxon>
        <taxon>Magnoliopsida</taxon>
        <taxon>eudicotyledons</taxon>
        <taxon>Gunneridae</taxon>
        <taxon>Pentapetalae</taxon>
        <taxon>asterids</taxon>
        <taxon>campanulids</taxon>
        <taxon>Asterales</taxon>
        <taxon>Asteraceae</taxon>
        <taxon>Asteroideae</taxon>
        <taxon>Anthemideae</taxon>
        <taxon>Artemisiinae</taxon>
        <taxon>Artemisia</taxon>
    </lineage>
</organism>
<dbReference type="InterPro" id="IPR040256">
    <property type="entry name" value="At4g02000-like"/>
</dbReference>
<accession>A0A2U1LYG4</accession>
<dbReference type="PANTHER" id="PTHR31286">
    <property type="entry name" value="GLYCINE-RICH CELL WALL STRUCTURAL PROTEIN 1.8-LIKE"/>
    <property type="match status" value="1"/>
</dbReference>
<name>A0A2U1LYG4_ARTAN</name>